<proteinExistence type="predicted"/>
<dbReference type="AlphaFoldDB" id="A0A4W5RJ30"/>
<accession>A0A4W5RJ30</accession>
<sequence>MACEYIRKIRADMGGTNILAPLNWILRQPMHAGHPRMLFLLTDGAVSNTGKVIELVRSHARYTRCYTFGIGQSACRRLVTGLATVSKGTAEFLAEGERLQPKMIKSLKKTMAPVLSDIAIDWLFPETKEVLLSPVGSTFLFPGDRLIGYSVVCDTTRYHPNPKSVSRPTP</sequence>
<dbReference type="InterPro" id="IPR002035">
    <property type="entry name" value="VWF_A"/>
</dbReference>
<evidence type="ECO:0000259" key="1">
    <source>
        <dbReference type="Pfam" id="PF13768"/>
    </source>
</evidence>
<reference evidence="2" key="2">
    <citation type="submission" date="2025-08" db="UniProtKB">
        <authorList>
            <consortium name="Ensembl"/>
        </authorList>
    </citation>
    <scope>IDENTIFICATION</scope>
</reference>
<organism evidence="2 3">
    <name type="scientific">Hucho hucho</name>
    <name type="common">huchen</name>
    <dbReference type="NCBI Taxonomy" id="62062"/>
    <lineage>
        <taxon>Eukaryota</taxon>
        <taxon>Metazoa</taxon>
        <taxon>Chordata</taxon>
        <taxon>Craniata</taxon>
        <taxon>Vertebrata</taxon>
        <taxon>Euteleostomi</taxon>
        <taxon>Actinopterygii</taxon>
        <taxon>Neopterygii</taxon>
        <taxon>Teleostei</taxon>
        <taxon>Protacanthopterygii</taxon>
        <taxon>Salmoniformes</taxon>
        <taxon>Salmonidae</taxon>
        <taxon>Salmoninae</taxon>
        <taxon>Hucho</taxon>
    </lineage>
</organism>
<evidence type="ECO:0000313" key="3">
    <source>
        <dbReference type="Proteomes" id="UP000314982"/>
    </source>
</evidence>
<dbReference type="Ensembl" id="ENSHHUT00000092720.1">
    <property type="protein sequence ID" value="ENSHHUP00000089931.1"/>
    <property type="gene ID" value="ENSHHUG00000051924.1"/>
</dbReference>
<protein>
    <recommendedName>
        <fullName evidence="1">VWFA domain-containing protein</fullName>
    </recommendedName>
</protein>
<keyword evidence="3" id="KW-1185">Reference proteome</keyword>
<evidence type="ECO:0000313" key="2">
    <source>
        <dbReference type="Ensembl" id="ENSHHUP00000089931.1"/>
    </source>
</evidence>
<dbReference type="STRING" id="62062.ENSHHUP00000089931"/>
<feature type="domain" description="VWFA" evidence="1">
    <location>
        <begin position="2"/>
        <end position="92"/>
    </location>
</feature>
<dbReference type="PANTHER" id="PTHR46299:SF1">
    <property type="entry name" value="VON WILLEBRAND FACTOR A DOMAIN-CONTAINING PROTEIN 5B1"/>
    <property type="match status" value="1"/>
</dbReference>
<dbReference type="PANTHER" id="PTHR46299">
    <property type="entry name" value="VON WILLEBRAND FACTOR A DOMAIN-CONTAINING PROTEIN 5B2-RELATED"/>
    <property type="match status" value="1"/>
</dbReference>
<name>A0A4W5RJ30_9TELE</name>
<dbReference type="Proteomes" id="UP000314982">
    <property type="component" value="Unassembled WGS sequence"/>
</dbReference>
<reference evidence="2" key="3">
    <citation type="submission" date="2025-09" db="UniProtKB">
        <authorList>
            <consortium name="Ensembl"/>
        </authorList>
    </citation>
    <scope>IDENTIFICATION</scope>
</reference>
<dbReference type="InterPro" id="IPR036465">
    <property type="entry name" value="vWFA_dom_sf"/>
</dbReference>
<dbReference type="Pfam" id="PF13768">
    <property type="entry name" value="VWA_3"/>
    <property type="match status" value="1"/>
</dbReference>
<dbReference type="Gene3D" id="3.40.50.410">
    <property type="entry name" value="von Willebrand factor, type A domain"/>
    <property type="match status" value="1"/>
</dbReference>
<reference evidence="3" key="1">
    <citation type="submission" date="2018-06" db="EMBL/GenBank/DDBJ databases">
        <title>Genome assembly of Danube salmon.</title>
        <authorList>
            <person name="Macqueen D.J."/>
            <person name="Gundappa M.K."/>
        </authorList>
    </citation>
    <scope>NUCLEOTIDE SEQUENCE [LARGE SCALE GENOMIC DNA]</scope>
</reference>
<dbReference type="GeneTree" id="ENSGT00940000158938"/>
<dbReference type="SUPFAM" id="SSF53300">
    <property type="entry name" value="vWA-like"/>
    <property type="match status" value="1"/>
</dbReference>
<dbReference type="InterPro" id="IPR052627">
    <property type="entry name" value="VWA_domain-containing"/>
</dbReference>